<proteinExistence type="predicted"/>
<reference evidence="1 2" key="1">
    <citation type="journal article" date="2024" name="G3 (Bethesda)">
        <title>Genome assembly of Hibiscus sabdariffa L. provides insights into metabolisms of medicinal natural products.</title>
        <authorList>
            <person name="Kim T."/>
        </authorList>
    </citation>
    <scope>NUCLEOTIDE SEQUENCE [LARGE SCALE GENOMIC DNA]</scope>
    <source>
        <strain evidence="1">TK-2024</strain>
        <tissue evidence="1">Old leaves</tissue>
    </source>
</reference>
<organism evidence="1 2">
    <name type="scientific">Hibiscus sabdariffa</name>
    <name type="common">roselle</name>
    <dbReference type="NCBI Taxonomy" id="183260"/>
    <lineage>
        <taxon>Eukaryota</taxon>
        <taxon>Viridiplantae</taxon>
        <taxon>Streptophyta</taxon>
        <taxon>Embryophyta</taxon>
        <taxon>Tracheophyta</taxon>
        <taxon>Spermatophyta</taxon>
        <taxon>Magnoliopsida</taxon>
        <taxon>eudicotyledons</taxon>
        <taxon>Gunneridae</taxon>
        <taxon>Pentapetalae</taxon>
        <taxon>rosids</taxon>
        <taxon>malvids</taxon>
        <taxon>Malvales</taxon>
        <taxon>Malvaceae</taxon>
        <taxon>Malvoideae</taxon>
        <taxon>Hibiscus</taxon>
    </lineage>
</organism>
<dbReference type="Proteomes" id="UP001472677">
    <property type="component" value="Unassembled WGS sequence"/>
</dbReference>
<protein>
    <submittedName>
        <fullName evidence="1">Uncharacterized protein</fullName>
    </submittedName>
</protein>
<name>A0ABR1ZG28_9ROSI</name>
<gene>
    <name evidence="1" type="ORF">V6N12_058153</name>
</gene>
<dbReference type="EMBL" id="JBBPBM010002316">
    <property type="protein sequence ID" value="KAK8479292.1"/>
    <property type="molecule type" value="Genomic_DNA"/>
</dbReference>
<accession>A0ABR1ZG28</accession>
<evidence type="ECO:0000313" key="1">
    <source>
        <dbReference type="EMBL" id="KAK8479292.1"/>
    </source>
</evidence>
<comment type="caution">
    <text evidence="1">The sequence shown here is derived from an EMBL/GenBank/DDBJ whole genome shotgun (WGS) entry which is preliminary data.</text>
</comment>
<evidence type="ECO:0000313" key="2">
    <source>
        <dbReference type="Proteomes" id="UP001472677"/>
    </source>
</evidence>
<keyword evidence="2" id="KW-1185">Reference proteome</keyword>
<sequence>MIATEEPTLLAGGAAVDHHVQADESLFVASNDSDGGAYLLANGAVVDHHVQADLHCESPFIAVKPVSFHVPITS</sequence>